<evidence type="ECO:0000313" key="2">
    <source>
        <dbReference type="Proteomes" id="UP001304467"/>
    </source>
</evidence>
<sequence>MKIVYVFNDRRPTDLLHPIVAISDDGVVAGVAHFDDWTLPFARFAMHVIDDCDAPGSDAFLIARTRQSRANPIANCAKAERNTCAT</sequence>
<protein>
    <submittedName>
        <fullName evidence="1">Uncharacterized protein</fullName>
    </submittedName>
</protein>
<reference evidence="1 2" key="1">
    <citation type="journal article" date="2023" name="Front. Microbiol.">
        <title>Genomic analyses of Burkholderia respiratory isolates indicates two evolutionarily distinct B. anthina clades.</title>
        <authorList>
            <person name="Pham A."/>
            <person name="Volmer J.G."/>
            <person name="Chambers D.C."/>
            <person name="Smith D.J."/>
            <person name="Reid D.W."/>
            <person name="Burr L."/>
            <person name="Wells T.J."/>
        </authorList>
    </citation>
    <scope>NUCLEOTIDE SEQUENCE [LARGE SCALE GENOMIC DNA]</scope>
    <source>
        <strain evidence="1 2">BCCIQ07A</strain>
    </source>
</reference>
<gene>
    <name evidence="1" type="ORF">SB593_16745</name>
</gene>
<name>A0ABU5WQ73_9BURK</name>
<proteinExistence type="predicted"/>
<evidence type="ECO:0000313" key="1">
    <source>
        <dbReference type="EMBL" id="MEB2580603.1"/>
    </source>
</evidence>
<accession>A0ABU5WQ73</accession>
<dbReference type="EMBL" id="JAWRLE010000025">
    <property type="protein sequence ID" value="MEB2580603.1"/>
    <property type="molecule type" value="Genomic_DNA"/>
</dbReference>
<dbReference type="RefSeq" id="WP_323620094.1">
    <property type="nucleotide sequence ID" value="NZ_JAWRKY010000003.1"/>
</dbReference>
<organism evidence="1 2">
    <name type="scientific">Burkholderia anthinoferrum</name>
    <dbReference type="NCBI Taxonomy" id="3090833"/>
    <lineage>
        <taxon>Bacteria</taxon>
        <taxon>Pseudomonadati</taxon>
        <taxon>Pseudomonadota</taxon>
        <taxon>Betaproteobacteria</taxon>
        <taxon>Burkholderiales</taxon>
        <taxon>Burkholderiaceae</taxon>
        <taxon>Burkholderia</taxon>
    </lineage>
</organism>
<comment type="caution">
    <text evidence="1">The sequence shown here is derived from an EMBL/GenBank/DDBJ whole genome shotgun (WGS) entry which is preliminary data.</text>
</comment>
<keyword evidence="2" id="KW-1185">Reference proteome</keyword>
<dbReference type="Proteomes" id="UP001304467">
    <property type="component" value="Unassembled WGS sequence"/>
</dbReference>